<gene>
    <name evidence="2" type="primary">Dsim\GD24838</name>
    <name evidence="2" type="ORF">Dsim_GD24838</name>
</gene>
<organism evidence="2 3">
    <name type="scientific">Drosophila simulans</name>
    <name type="common">Fruit fly</name>
    <dbReference type="NCBI Taxonomy" id="7240"/>
    <lineage>
        <taxon>Eukaryota</taxon>
        <taxon>Metazoa</taxon>
        <taxon>Ecdysozoa</taxon>
        <taxon>Arthropoda</taxon>
        <taxon>Hexapoda</taxon>
        <taxon>Insecta</taxon>
        <taxon>Pterygota</taxon>
        <taxon>Neoptera</taxon>
        <taxon>Endopterygota</taxon>
        <taxon>Diptera</taxon>
        <taxon>Brachycera</taxon>
        <taxon>Muscomorpha</taxon>
        <taxon>Ephydroidea</taxon>
        <taxon>Drosophilidae</taxon>
        <taxon>Drosophila</taxon>
        <taxon>Sophophora</taxon>
    </lineage>
</organism>
<dbReference type="OrthoDB" id="377733at2759"/>
<dbReference type="Proteomes" id="UP000000304">
    <property type="component" value="Unassembled WGS sequence"/>
</dbReference>
<dbReference type="STRING" id="7240.B4NUJ5"/>
<dbReference type="AlphaFoldDB" id="B4NUJ5"/>
<dbReference type="Bgee" id="FBgn0196155">
    <property type="expression patterns" value="Expressed in adult organism and 3 other cell types or tissues"/>
</dbReference>
<feature type="transmembrane region" description="Helical" evidence="1">
    <location>
        <begin position="12"/>
        <end position="37"/>
    </location>
</feature>
<keyword evidence="3" id="KW-1185">Reference proteome</keyword>
<dbReference type="HOGENOM" id="CLU_2673763_0_0_1"/>
<proteinExistence type="predicted"/>
<protein>
    <submittedName>
        <fullName evidence="2">GD24838</fullName>
    </submittedName>
</protein>
<keyword evidence="1" id="KW-0472">Membrane</keyword>
<evidence type="ECO:0000313" key="3">
    <source>
        <dbReference type="Proteomes" id="UP000000304"/>
    </source>
</evidence>
<keyword evidence="1" id="KW-1133">Transmembrane helix</keyword>
<evidence type="ECO:0000313" key="2">
    <source>
        <dbReference type="EMBL" id="EDX16642.1"/>
    </source>
</evidence>
<evidence type="ECO:0000256" key="1">
    <source>
        <dbReference type="SAM" id="Phobius"/>
    </source>
</evidence>
<sequence>MYFGRDYDTDIYWAYNNLLASLPVWLWIILTCVACLVPDYTIRMLQRALNIKSFSIFPGKQRKLKMREKFESTYL</sequence>
<accession>B4NUJ5</accession>
<dbReference type="EMBL" id="CH984038">
    <property type="protein sequence ID" value="EDX16642.1"/>
    <property type="molecule type" value="Genomic_DNA"/>
</dbReference>
<reference evidence="2 3" key="1">
    <citation type="journal article" date="2007" name="Nature">
        <title>Evolution of genes and genomes on the Drosophila phylogeny.</title>
        <authorList>
            <consortium name="Drosophila 12 Genomes Consortium"/>
            <person name="Clark A.G."/>
            <person name="Eisen M.B."/>
            <person name="Smith D.R."/>
            <person name="Bergman C.M."/>
            <person name="Oliver B."/>
            <person name="Markow T.A."/>
            <person name="Kaufman T.C."/>
            <person name="Kellis M."/>
            <person name="Gelbart W."/>
            <person name="Iyer V.N."/>
            <person name="Pollard D.A."/>
            <person name="Sackton T.B."/>
            <person name="Larracuente A.M."/>
            <person name="Singh N.D."/>
            <person name="Abad J.P."/>
            <person name="Abt D.N."/>
            <person name="Adryan B."/>
            <person name="Aguade M."/>
            <person name="Akashi H."/>
            <person name="Anderson W.W."/>
            <person name="Aquadro C.F."/>
            <person name="Ardell D.H."/>
            <person name="Arguello R."/>
            <person name="Artieri C.G."/>
            <person name="Barbash D.A."/>
            <person name="Barker D."/>
            <person name="Barsanti P."/>
            <person name="Batterham P."/>
            <person name="Batzoglou S."/>
            <person name="Begun D."/>
            <person name="Bhutkar A."/>
            <person name="Blanco E."/>
            <person name="Bosak S.A."/>
            <person name="Bradley R.K."/>
            <person name="Brand A.D."/>
            <person name="Brent M.R."/>
            <person name="Brooks A.N."/>
            <person name="Brown R.H."/>
            <person name="Butlin R.K."/>
            <person name="Caggese C."/>
            <person name="Calvi B.R."/>
            <person name="Bernardo de Carvalho A."/>
            <person name="Caspi A."/>
            <person name="Castrezana S."/>
            <person name="Celniker S.E."/>
            <person name="Chang J.L."/>
            <person name="Chapple C."/>
            <person name="Chatterji S."/>
            <person name="Chinwalla A."/>
            <person name="Civetta A."/>
            <person name="Clifton S.W."/>
            <person name="Comeron J.M."/>
            <person name="Costello J.C."/>
            <person name="Coyne J.A."/>
            <person name="Daub J."/>
            <person name="David R.G."/>
            <person name="Delcher A.L."/>
            <person name="Delehaunty K."/>
            <person name="Do C.B."/>
            <person name="Ebling H."/>
            <person name="Edwards K."/>
            <person name="Eickbush T."/>
            <person name="Evans J.D."/>
            <person name="Filipski A."/>
            <person name="Findeiss S."/>
            <person name="Freyhult E."/>
            <person name="Fulton L."/>
            <person name="Fulton R."/>
            <person name="Garcia A.C."/>
            <person name="Gardiner A."/>
            <person name="Garfield D.A."/>
            <person name="Garvin B.E."/>
            <person name="Gibson G."/>
            <person name="Gilbert D."/>
            <person name="Gnerre S."/>
            <person name="Godfrey J."/>
            <person name="Good R."/>
            <person name="Gotea V."/>
            <person name="Gravely B."/>
            <person name="Greenberg A.J."/>
            <person name="Griffiths-Jones S."/>
            <person name="Gross S."/>
            <person name="Guigo R."/>
            <person name="Gustafson E.A."/>
            <person name="Haerty W."/>
            <person name="Hahn M.W."/>
            <person name="Halligan D.L."/>
            <person name="Halpern A.L."/>
            <person name="Halter G.M."/>
            <person name="Han M.V."/>
            <person name="Heger A."/>
            <person name="Hillier L."/>
            <person name="Hinrichs A.S."/>
            <person name="Holmes I."/>
            <person name="Hoskins R.A."/>
            <person name="Hubisz M.J."/>
            <person name="Hultmark D."/>
            <person name="Huntley M.A."/>
            <person name="Jaffe D.B."/>
            <person name="Jagadeeshan S."/>
            <person name="Jeck W.R."/>
            <person name="Johnson J."/>
            <person name="Jones C.D."/>
            <person name="Jordan W.C."/>
            <person name="Karpen G.H."/>
            <person name="Kataoka E."/>
            <person name="Keightley P.D."/>
            <person name="Kheradpour P."/>
            <person name="Kirkness E.F."/>
            <person name="Koerich L.B."/>
            <person name="Kristiansen K."/>
            <person name="Kudrna D."/>
            <person name="Kulathinal R.J."/>
            <person name="Kumar S."/>
            <person name="Kwok R."/>
            <person name="Lander E."/>
            <person name="Langley C.H."/>
            <person name="Lapoint R."/>
            <person name="Lazzaro B.P."/>
            <person name="Lee S.J."/>
            <person name="Levesque L."/>
            <person name="Li R."/>
            <person name="Lin C.F."/>
            <person name="Lin M.F."/>
            <person name="Lindblad-Toh K."/>
            <person name="Llopart A."/>
            <person name="Long M."/>
            <person name="Low L."/>
            <person name="Lozovsky E."/>
            <person name="Lu J."/>
            <person name="Luo M."/>
            <person name="Machado C.A."/>
            <person name="Makalowski W."/>
            <person name="Marzo M."/>
            <person name="Matsuda M."/>
            <person name="Matzkin L."/>
            <person name="McAllister B."/>
            <person name="McBride C.S."/>
            <person name="McKernan B."/>
            <person name="McKernan K."/>
            <person name="Mendez-Lago M."/>
            <person name="Minx P."/>
            <person name="Mollenhauer M.U."/>
            <person name="Montooth K."/>
            <person name="Mount S.M."/>
            <person name="Mu X."/>
            <person name="Myers E."/>
            <person name="Negre B."/>
            <person name="Newfeld S."/>
            <person name="Nielsen R."/>
            <person name="Noor M.A."/>
            <person name="O'Grady P."/>
            <person name="Pachter L."/>
            <person name="Papaceit M."/>
            <person name="Parisi M.J."/>
            <person name="Parisi M."/>
            <person name="Parts L."/>
            <person name="Pedersen J.S."/>
            <person name="Pesole G."/>
            <person name="Phillippy A.M."/>
            <person name="Ponting C.P."/>
            <person name="Pop M."/>
            <person name="Porcelli D."/>
            <person name="Powell J.R."/>
            <person name="Prohaska S."/>
            <person name="Pruitt K."/>
            <person name="Puig M."/>
            <person name="Quesneville H."/>
            <person name="Ram K.R."/>
            <person name="Rand D."/>
            <person name="Rasmussen M.D."/>
            <person name="Reed L.K."/>
            <person name="Reenan R."/>
            <person name="Reily A."/>
            <person name="Remington K.A."/>
            <person name="Rieger T.T."/>
            <person name="Ritchie M.G."/>
            <person name="Robin C."/>
            <person name="Rogers Y.H."/>
            <person name="Rohde C."/>
            <person name="Rozas J."/>
            <person name="Rubenfield M.J."/>
            <person name="Ruiz A."/>
            <person name="Russo S."/>
            <person name="Salzberg S.L."/>
            <person name="Sanchez-Gracia A."/>
            <person name="Saranga D.J."/>
            <person name="Sato H."/>
            <person name="Schaeffer S.W."/>
            <person name="Schatz M.C."/>
            <person name="Schlenke T."/>
            <person name="Schwartz R."/>
            <person name="Segarra C."/>
            <person name="Singh R.S."/>
            <person name="Sirot L."/>
            <person name="Sirota M."/>
            <person name="Sisneros N.B."/>
            <person name="Smith C.D."/>
            <person name="Smith T.F."/>
            <person name="Spieth J."/>
            <person name="Stage D.E."/>
            <person name="Stark A."/>
            <person name="Stephan W."/>
            <person name="Strausberg R.L."/>
            <person name="Strempel S."/>
            <person name="Sturgill D."/>
            <person name="Sutton G."/>
            <person name="Sutton G.G."/>
            <person name="Tao W."/>
            <person name="Teichmann S."/>
            <person name="Tobari Y.N."/>
            <person name="Tomimura Y."/>
            <person name="Tsolas J.M."/>
            <person name="Valente V.L."/>
            <person name="Venter E."/>
            <person name="Venter J.C."/>
            <person name="Vicario S."/>
            <person name="Vieira F.G."/>
            <person name="Vilella A.J."/>
            <person name="Villasante A."/>
            <person name="Walenz B."/>
            <person name="Wang J."/>
            <person name="Wasserman M."/>
            <person name="Watts T."/>
            <person name="Wilson D."/>
            <person name="Wilson R.K."/>
            <person name="Wing R.A."/>
            <person name="Wolfner M.F."/>
            <person name="Wong A."/>
            <person name="Wong G.K."/>
            <person name="Wu C.I."/>
            <person name="Wu G."/>
            <person name="Yamamoto D."/>
            <person name="Yang H.P."/>
            <person name="Yang S.P."/>
            <person name="Yorke J.A."/>
            <person name="Yoshida K."/>
            <person name="Zdobnov E."/>
            <person name="Zhang P."/>
            <person name="Zhang Y."/>
            <person name="Zimin A.V."/>
            <person name="Baldwin J."/>
            <person name="Abdouelleil A."/>
            <person name="Abdulkadir J."/>
            <person name="Abebe A."/>
            <person name="Abera B."/>
            <person name="Abreu J."/>
            <person name="Acer S.C."/>
            <person name="Aftuck L."/>
            <person name="Alexander A."/>
            <person name="An P."/>
            <person name="Anderson E."/>
            <person name="Anderson S."/>
            <person name="Arachi H."/>
            <person name="Azer M."/>
            <person name="Bachantsang P."/>
            <person name="Barry A."/>
            <person name="Bayul T."/>
            <person name="Berlin A."/>
            <person name="Bessette D."/>
            <person name="Bloom T."/>
            <person name="Blye J."/>
            <person name="Boguslavskiy L."/>
            <person name="Bonnet C."/>
            <person name="Boukhgalter B."/>
            <person name="Bourzgui I."/>
            <person name="Brown A."/>
            <person name="Cahill P."/>
            <person name="Channer S."/>
            <person name="Cheshatsang Y."/>
            <person name="Chuda L."/>
            <person name="Citroen M."/>
            <person name="Collymore A."/>
            <person name="Cooke P."/>
            <person name="Costello M."/>
            <person name="D'Aco K."/>
            <person name="Daza R."/>
            <person name="De Haan G."/>
            <person name="DeGray S."/>
            <person name="DeMaso C."/>
            <person name="Dhargay N."/>
            <person name="Dooley K."/>
            <person name="Dooley E."/>
            <person name="Doricent M."/>
            <person name="Dorje P."/>
            <person name="Dorjee K."/>
            <person name="Dupes A."/>
            <person name="Elong R."/>
            <person name="Falk J."/>
            <person name="Farina A."/>
            <person name="Faro S."/>
            <person name="Ferguson D."/>
            <person name="Fisher S."/>
            <person name="Foley C.D."/>
            <person name="Franke A."/>
            <person name="Friedrich D."/>
            <person name="Gadbois L."/>
            <person name="Gearin G."/>
            <person name="Gearin C.R."/>
            <person name="Giannoukos G."/>
            <person name="Goode T."/>
            <person name="Graham J."/>
            <person name="Grandbois E."/>
            <person name="Grewal S."/>
            <person name="Gyaltsen K."/>
            <person name="Hafez N."/>
            <person name="Hagos B."/>
            <person name="Hall J."/>
            <person name="Henson C."/>
            <person name="Hollinger A."/>
            <person name="Honan T."/>
            <person name="Huard M.D."/>
            <person name="Hughes L."/>
            <person name="Hurhula B."/>
            <person name="Husby M.E."/>
            <person name="Kamat A."/>
            <person name="Kanga B."/>
            <person name="Kashin S."/>
            <person name="Khazanovich D."/>
            <person name="Kisner P."/>
            <person name="Lance K."/>
            <person name="Lara M."/>
            <person name="Lee W."/>
            <person name="Lennon N."/>
            <person name="Letendre F."/>
            <person name="LeVine R."/>
            <person name="Lipovsky A."/>
            <person name="Liu X."/>
            <person name="Liu J."/>
            <person name="Liu S."/>
            <person name="Lokyitsang T."/>
            <person name="Lokyitsang Y."/>
            <person name="Lubonja R."/>
            <person name="Lui A."/>
            <person name="MacDonald P."/>
            <person name="Magnisalis V."/>
            <person name="Maru K."/>
            <person name="Matthews C."/>
            <person name="McCusker W."/>
            <person name="McDonough S."/>
            <person name="Mehta T."/>
            <person name="Meldrim J."/>
            <person name="Meneus L."/>
            <person name="Mihai O."/>
            <person name="Mihalev A."/>
            <person name="Mihova T."/>
            <person name="Mittelman R."/>
            <person name="Mlenga V."/>
            <person name="Montmayeur A."/>
            <person name="Mulrain L."/>
            <person name="Navidi A."/>
            <person name="Naylor J."/>
            <person name="Negash T."/>
            <person name="Nguyen T."/>
            <person name="Nguyen N."/>
            <person name="Nicol R."/>
            <person name="Norbu C."/>
            <person name="Norbu N."/>
            <person name="Novod N."/>
            <person name="O'Neill B."/>
            <person name="Osman S."/>
            <person name="Markiewicz E."/>
            <person name="Oyono O.L."/>
            <person name="Patti C."/>
            <person name="Phunkhang P."/>
            <person name="Pierre F."/>
            <person name="Priest M."/>
            <person name="Raghuraman S."/>
            <person name="Rege F."/>
            <person name="Reyes R."/>
            <person name="Rise C."/>
            <person name="Rogov P."/>
            <person name="Ross K."/>
            <person name="Ryan E."/>
            <person name="Settipalli S."/>
            <person name="Shea T."/>
            <person name="Sherpa N."/>
            <person name="Shi L."/>
            <person name="Shih D."/>
            <person name="Sparrow T."/>
            <person name="Spaulding J."/>
            <person name="Stalker J."/>
            <person name="Stange-Thomann N."/>
            <person name="Stavropoulos S."/>
            <person name="Stone C."/>
            <person name="Strader C."/>
            <person name="Tesfaye S."/>
            <person name="Thomson T."/>
            <person name="Thoulutsang Y."/>
            <person name="Thoulutsang D."/>
            <person name="Topham K."/>
            <person name="Topping I."/>
            <person name="Tsamla T."/>
            <person name="Vassiliev H."/>
            <person name="Vo A."/>
            <person name="Wangchuk T."/>
            <person name="Wangdi T."/>
            <person name="Weiand M."/>
            <person name="Wilkinson J."/>
            <person name="Wilson A."/>
            <person name="Yadav S."/>
            <person name="Young G."/>
            <person name="Yu Q."/>
            <person name="Zembek L."/>
            <person name="Zhong D."/>
            <person name="Zimmer A."/>
            <person name="Zwirko Z."/>
            <person name="Jaffe D.B."/>
            <person name="Alvarez P."/>
            <person name="Brockman W."/>
            <person name="Butler J."/>
            <person name="Chin C."/>
            <person name="Gnerre S."/>
            <person name="Grabherr M."/>
            <person name="Kleber M."/>
            <person name="Mauceli E."/>
            <person name="MacCallum I."/>
        </authorList>
    </citation>
    <scope>NUCLEOTIDE SEQUENCE [LARGE SCALE GENOMIC DNA]</scope>
    <source>
        <strain evidence="3">white501</strain>
    </source>
</reference>
<name>B4NUJ5_DROSI</name>
<keyword evidence="1" id="KW-0812">Transmembrane</keyword>